<keyword evidence="2" id="KW-1185">Reference proteome</keyword>
<organism evidence="1 2">
    <name type="scientific">Aspergillus fumigatus (strain ATCC MYA-4609 / CBS 101355 / FGSC A1100 / Af293)</name>
    <name type="common">Neosartorya fumigata</name>
    <dbReference type="NCBI Taxonomy" id="330879"/>
    <lineage>
        <taxon>Eukaryota</taxon>
        <taxon>Fungi</taxon>
        <taxon>Dikarya</taxon>
        <taxon>Ascomycota</taxon>
        <taxon>Pezizomycotina</taxon>
        <taxon>Eurotiomycetes</taxon>
        <taxon>Eurotiomycetidae</taxon>
        <taxon>Eurotiales</taxon>
        <taxon>Aspergillaceae</taxon>
        <taxon>Aspergillus</taxon>
        <taxon>Aspergillus subgen. Fumigati</taxon>
    </lineage>
</organism>
<dbReference type="KEGG" id="afm:AFUA_4G06660"/>
<proteinExistence type="predicted"/>
<dbReference type="STRING" id="330879.Q4WNR2"/>
<comment type="caution">
    <text evidence="1">The sequence shown here is derived from an EMBL/GenBank/DDBJ whole genome shotgun (WGS) entry which is preliminary data.</text>
</comment>
<dbReference type="EMBL" id="AAHF01000005">
    <property type="protein sequence ID" value="EAL90122.1"/>
    <property type="molecule type" value="Genomic_DNA"/>
</dbReference>
<accession>Q4WNR2</accession>
<dbReference type="GeneID" id="3509252"/>
<sequence>MTFADRLAKDAARLGKTHPFPLLSRESACLPGNILHQWEQEMEGWSPIERSKASFQKHTKEKAIWKPSQELSREVGDVFSSVSSLLGGLTKDKKGKPDTVSREKTVKAALDFAEASQWFWSRAP</sequence>
<dbReference type="OrthoDB" id="4506144at2759"/>
<dbReference type="InParanoid" id="Q4WNR2"/>
<dbReference type="RefSeq" id="XP_752160.1">
    <property type="nucleotide sequence ID" value="XM_747067.1"/>
</dbReference>
<dbReference type="HOGENOM" id="CLU_2060963_0_0_1"/>
<evidence type="ECO:0000313" key="2">
    <source>
        <dbReference type="Proteomes" id="UP000002530"/>
    </source>
</evidence>
<dbReference type="Proteomes" id="UP000002530">
    <property type="component" value="Unassembled WGS sequence"/>
</dbReference>
<evidence type="ECO:0000313" key="1">
    <source>
        <dbReference type="EMBL" id="EAL90122.1"/>
    </source>
</evidence>
<protein>
    <submittedName>
        <fullName evidence="1">Uncharacterized protein</fullName>
    </submittedName>
</protein>
<dbReference type="VEuPathDB" id="FungiDB:Afu4g06660"/>
<gene>
    <name evidence="1" type="ORF">AFUA_4G06660</name>
</gene>
<dbReference type="AlphaFoldDB" id="Q4WNR2"/>
<name>Q4WNR2_ASPFU</name>
<reference evidence="1 2" key="1">
    <citation type="journal article" date="2005" name="Nature">
        <title>Genomic sequence of the pathogenic and allergenic filamentous fungus Aspergillus fumigatus.</title>
        <authorList>
            <person name="Nierman W.C."/>
            <person name="Pain A."/>
            <person name="Anderson M.J."/>
            <person name="Wortman J.R."/>
            <person name="Kim H.S."/>
            <person name="Arroyo J."/>
            <person name="Berriman M."/>
            <person name="Abe K."/>
            <person name="Archer D.B."/>
            <person name="Bermejo C."/>
            <person name="Bennett J."/>
            <person name="Bowyer P."/>
            <person name="Chen D."/>
            <person name="Collins M."/>
            <person name="Coulsen R."/>
            <person name="Davies R."/>
            <person name="Dyer P.S."/>
            <person name="Farman M."/>
            <person name="Fedorova N."/>
            <person name="Fedorova N."/>
            <person name="Feldblyum T.V."/>
            <person name="Fischer R."/>
            <person name="Fosker N."/>
            <person name="Fraser A."/>
            <person name="Garcia J.L."/>
            <person name="Garcia M.J."/>
            <person name="Goble A."/>
            <person name="Goldman G.H."/>
            <person name="Gomi K."/>
            <person name="Griffith-Jones S."/>
            <person name="Gwilliam R."/>
            <person name="Haas B."/>
            <person name="Haas H."/>
            <person name="Harris D."/>
            <person name="Horiuchi H."/>
            <person name="Huang J."/>
            <person name="Humphray S."/>
            <person name="Jimenez J."/>
            <person name="Keller N."/>
            <person name="Khouri H."/>
            <person name="Kitamoto K."/>
            <person name="Kobayashi T."/>
            <person name="Konzack S."/>
            <person name="Kulkarni R."/>
            <person name="Kumagai T."/>
            <person name="Lafon A."/>
            <person name="Latge J.P."/>
            <person name="Li W."/>
            <person name="Lord A."/>
            <person name="Lu C."/>
            <person name="Majoros W.H."/>
            <person name="May G.S."/>
            <person name="Miller B.L."/>
            <person name="Mohamoud Y."/>
            <person name="Molina M."/>
            <person name="Monod M."/>
            <person name="Mouyna I."/>
            <person name="Mulligan S."/>
            <person name="Murphy L."/>
            <person name="O'Neil S."/>
            <person name="Paulsen I."/>
            <person name="Penalva M.A."/>
            <person name="Pertea M."/>
            <person name="Price C."/>
            <person name="Pritchard B.L."/>
            <person name="Quail M.A."/>
            <person name="Rabbinowitsch E."/>
            <person name="Rawlins N."/>
            <person name="Rajandream M.A."/>
            <person name="Reichard U."/>
            <person name="Renauld H."/>
            <person name="Robson G.D."/>
            <person name="Rodriguez de Cordoba S."/>
            <person name="Rodriguez-Pena J.M."/>
            <person name="Ronning C.M."/>
            <person name="Rutter S."/>
            <person name="Salzberg S.L."/>
            <person name="Sanchez M."/>
            <person name="Sanchez-Ferrero J.C."/>
            <person name="Saunders D."/>
            <person name="Seeger K."/>
            <person name="Squares R."/>
            <person name="Squares S."/>
            <person name="Takeuchi M."/>
            <person name="Tekaia F."/>
            <person name="Turner G."/>
            <person name="Vazquez de Aldana C.R."/>
            <person name="Weidman J."/>
            <person name="White O."/>
            <person name="Woodward J."/>
            <person name="Yu J.H."/>
            <person name="Fraser C."/>
            <person name="Galagan J.E."/>
            <person name="Asai K."/>
            <person name="Machida M."/>
            <person name="Hall N."/>
            <person name="Barrell B."/>
            <person name="Denning D.W."/>
        </authorList>
    </citation>
    <scope>NUCLEOTIDE SEQUENCE [LARGE SCALE GENOMIC DNA]</scope>
    <source>
        <strain evidence="1 2">Af293</strain>
    </source>
</reference>